<evidence type="ECO:0000256" key="5">
    <source>
        <dbReference type="ARBA" id="ARBA00022618"/>
    </source>
</evidence>
<dbReference type="InterPro" id="IPR040690">
    <property type="entry name" value="FtsX_ECD"/>
</dbReference>
<keyword evidence="9 10" id="KW-0131">Cell cycle</keyword>
<dbReference type="AlphaFoldDB" id="A0A399D7W5"/>
<proteinExistence type="inferred from homology"/>
<evidence type="ECO:0000256" key="3">
    <source>
        <dbReference type="ARBA" id="ARBA00021907"/>
    </source>
</evidence>
<evidence type="ECO:0000256" key="2">
    <source>
        <dbReference type="ARBA" id="ARBA00007379"/>
    </source>
</evidence>
<dbReference type="PIRSF" id="PIRSF003097">
    <property type="entry name" value="FtsX"/>
    <property type="match status" value="1"/>
</dbReference>
<keyword evidence="15" id="KW-1185">Reference proteome</keyword>
<dbReference type="PANTHER" id="PTHR47755">
    <property type="entry name" value="CELL DIVISION PROTEIN FTSX"/>
    <property type="match status" value="1"/>
</dbReference>
<comment type="similarity">
    <text evidence="2 10">Belongs to the ABC-4 integral membrane protein family. FtsX subfamily.</text>
</comment>
<evidence type="ECO:0000256" key="8">
    <source>
        <dbReference type="ARBA" id="ARBA00023136"/>
    </source>
</evidence>
<sequence>MKTPKPRKLKKRVFRSWITSTVSISLVLVMLGALLLILVNAGRLSDYVREQIGFTLVLHEDVREVDVIRLEKVLAATDYVKSTRYIDKETAARELTDELGEDFSGFLGYNPLFASFDVKLFAPYTSADSLLLIEKEFLEFPQVKEVYYQKDLLAVINENVSKISIFLLIASGLTGFIFMSLINNTIRISIYSERFTINTMQLVGAARSFVRKPFLRRGLLLGIYGALAANTLLISTVFVFRNELGGIVDVADLKILGPVFLLVILLGVAISYISTWFAVNKFLKMKFDELFY</sequence>
<dbReference type="Pfam" id="PF18075">
    <property type="entry name" value="FtsX_ECD"/>
    <property type="match status" value="1"/>
</dbReference>
<keyword evidence="8 10" id="KW-0472">Membrane</keyword>
<gene>
    <name evidence="14" type="ORF">D1164_05785</name>
</gene>
<comment type="caution">
    <text evidence="14">The sequence shown here is derived from an EMBL/GenBank/DDBJ whole genome shotgun (WGS) entry which is preliminary data.</text>
</comment>
<evidence type="ECO:0000256" key="9">
    <source>
        <dbReference type="ARBA" id="ARBA00023306"/>
    </source>
</evidence>
<organism evidence="14 15">
    <name type="scientific">Mariniphaga sediminis</name>
    <dbReference type="NCBI Taxonomy" id="1628158"/>
    <lineage>
        <taxon>Bacteria</taxon>
        <taxon>Pseudomonadati</taxon>
        <taxon>Bacteroidota</taxon>
        <taxon>Bacteroidia</taxon>
        <taxon>Marinilabiliales</taxon>
        <taxon>Prolixibacteraceae</taxon>
        <taxon>Mariniphaga</taxon>
    </lineage>
</organism>
<protein>
    <recommendedName>
        <fullName evidence="3 10">Cell division protein FtsX</fullName>
    </recommendedName>
</protein>
<name>A0A399D7W5_9BACT</name>
<comment type="subcellular location">
    <subcellularLocation>
        <location evidence="1">Cell membrane</location>
        <topology evidence="1">Multi-pass membrane protein</topology>
    </subcellularLocation>
</comment>
<dbReference type="Proteomes" id="UP000266441">
    <property type="component" value="Unassembled WGS sequence"/>
</dbReference>
<evidence type="ECO:0000256" key="11">
    <source>
        <dbReference type="SAM" id="Phobius"/>
    </source>
</evidence>
<feature type="domain" description="FtsX extracellular" evidence="13">
    <location>
        <begin position="55"/>
        <end position="146"/>
    </location>
</feature>
<dbReference type="Pfam" id="PF02687">
    <property type="entry name" value="FtsX"/>
    <property type="match status" value="1"/>
</dbReference>
<keyword evidence="6 11" id="KW-0812">Transmembrane</keyword>
<dbReference type="GO" id="GO:0005886">
    <property type="term" value="C:plasma membrane"/>
    <property type="evidence" value="ECO:0007669"/>
    <property type="project" value="UniProtKB-SubCell"/>
</dbReference>
<keyword evidence="5 10" id="KW-0132">Cell division</keyword>
<feature type="transmembrane region" description="Helical" evidence="11">
    <location>
        <begin position="219"/>
        <end position="240"/>
    </location>
</feature>
<evidence type="ECO:0000259" key="12">
    <source>
        <dbReference type="Pfam" id="PF02687"/>
    </source>
</evidence>
<feature type="transmembrane region" description="Helical" evidence="11">
    <location>
        <begin position="260"/>
        <end position="279"/>
    </location>
</feature>
<feature type="transmembrane region" description="Helical" evidence="11">
    <location>
        <begin position="163"/>
        <end position="182"/>
    </location>
</feature>
<accession>A0A399D7W5</accession>
<dbReference type="PANTHER" id="PTHR47755:SF1">
    <property type="entry name" value="CELL DIVISION PROTEIN FTSX"/>
    <property type="match status" value="1"/>
</dbReference>
<dbReference type="RefSeq" id="WP_119348997.1">
    <property type="nucleotide sequence ID" value="NZ_JBFHKJ010000014.1"/>
</dbReference>
<evidence type="ECO:0000313" key="15">
    <source>
        <dbReference type="Proteomes" id="UP000266441"/>
    </source>
</evidence>
<dbReference type="InterPro" id="IPR003838">
    <property type="entry name" value="ABC3_permease_C"/>
</dbReference>
<keyword evidence="4 10" id="KW-1003">Cell membrane</keyword>
<evidence type="ECO:0000256" key="10">
    <source>
        <dbReference type="PIRNR" id="PIRNR003097"/>
    </source>
</evidence>
<dbReference type="EMBL" id="QWET01000003">
    <property type="protein sequence ID" value="RIH66410.1"/>
    <property type="molecule type" value="Genomic_DNA"/>
</dbReference>
<evidence type="ECO:0000313" key="14">
    <source>
        <dbReference type="EMBL" id="RIH66410.1"/>
    </source>
</evidence>
<evidence type="ECO:0000259" key="13">
    <source>
        <dbReference type="Pfam" id="PF18075"/>
    </source>
</evidence>
<feature type="domain" description="ABC3 transporter permease C-terminal" evidence="12">
    <location>
        <begin position="169"/>
        <end position="286"/>
    </location>
</feature>
<evidence type="ECO:0000256" key="6">
    <source>
        <dbReference type="ARBA" id="ARBA00022692"/>
    </source>
</evidence>
<dbReference type="GO" id="GO:0051301">
    <property type="term" value="P:cell division"/>
    <property type="evidence" value="ECO:0007669"/>
    <property type="project" value="UniProtKB-KW"/>
</dbReference>
<evidence type="ECO:0000256" key="4">
    <source>
        <dbReference type="ARBA" id="ARBA00022475"/>
    </source>
</evidence>
<keyword evidence="7 11" id="KW-1133">Transmembrane helix</keyword>
<evidence type="ECO:0000256" key="7">
    <source>
        <dbReference type="ARBA" id="ARBA00022989"/>
    </source>
</evidence>
<dbReference type="InterPro" id="IPR004513">
    <property type="entry name" value="FtsX"/>
</dbReference>
<evidence type="ECO:0000256" key="1">
    <source>
        <dbReference type="ARBA" id="ARBA00004651"/>
    </source>
</evidence>
<reference evidence="14 15" key="1">
    <citation type="journal article" date="2015" name="Int. J. Syst. Evol. Microbiol.">
        <title>Mariniphaga sediminis sp. nov., isolated from coastal sediment.</title>
        <authorList>
            <person name="Wang F.Q."/>
            <person name="Shen Q.Y."/>
            <person name="Chen G.J."/>
            <person name="Du Z.J."/>
        </authorList>
    </citation>
    <scope>NUCLEOTIDE SEQUENCE [LARGE SCALE GENOMIC DNA]</scope>
    <source>
        <strain evidence="14 15">SY21</strain>
    </source>
</reference>
<dbReference type="OrthoDB" id="9813411at2"/>
<dbReference type="Gene3D" id="3.30.70.3040">
    <property type="match status" value="1"/>
</dbReference>